<evidence type="ECO:0000313" key="1">
    <source>
        <dbReference type="EMBL" id="KAJ6815657.1"/>
    </source>
</evidence>
<dbReference type="PANTHER" id="PTHR33710">
    <property type="entry name" value="BNAC02G09200D PROTEIN"/>
    <property type="match status" value="1"/>
</dbReference>
<comment type="caution">
    <text evidence="2">The sequence shown here is derived from an EMBL/GenBank/DDBJ whole genome shotgun (WGS) entry which is preliminary data.</text>
</comment>
<evidence type="ECO:0000313" key="2">
    <source>
        <dbReference type="EMBL" id="KAJ6843192.1"/>
    </source>
</evidence>
<accession>A0AAX6HQT3</accession>
<reference evidence="2" key="1">
    <citation type="journal article" date="2023" name="GigaByte">
        <title>Genome assembly of the bearded iris, Iris pallida Lam.</title>
        <authorList>
            <person name="Bruccoleri R.E."/>
            <person name="Oakeley E.J."/>
            <person name="Faust A.M.E."/>
            <person name="Altorfer M."/>
            <person name="Dessus-Babus S."/>
            <person name="Burckhardt D."/>
            <person name="Oertli M."/>
            <person name="Naumann U."/>
            <person name="Petersen F."/>
            <person name="Wong J."/>
        </authorList>
    </citation>
    <scope>NUCLEOTIDE SEQUENCE</scope>
    <source>
        <strain evidence="2">GSM-AAB239-AS_SAM_17_03QT</strain>
    </source>
</reference>
<protein>
    <recommendedName>
        <fullName evidence="4">Endonuclease/exonuclease/phosphatase domain-containing protein</fullName>
    </recommendedName>
</protein>
<organism evidence="2 3">
    <name type="scientific">Iris pallida</name>
    <name type="common">Sweet iris</name>
    <dbReference type="NCBI Taxonomy" id="29817"/>
    <lineage>
        <taxon>Eukaryota</taxon>
        <taxon>Viridiplantae</taxon>
        <taxon>Streptophyta</taxon>
        <taxon>Embryophyta</taxon>
        <taxon>Tracheophyta</taxon>
        <taxon>Spermatophyta</taxon>
        <taxon>Magnoliopsida</taxon>
        <taxon>Liliopsida</taxon>
        <taxon>Asparagales</taxon>
        <taxon>Iridaceae</taxon>
        <taxon>Iridoideae</taxon>
        <taxon>Irideae</taxon>
        <taxon>Iris</taxon>
    </lineage>
</organism>
<sequence length="338" mass="38810">MFAKNYALELYSFSDQSFTIEVELHLIPEKAKISFDHVHNTKEGRRDLRETLLGIHAPSDVLSWAVGGDFNVVGCVEEKIGGRPPSTTDIQEFLNFQLATGLHDAAYTGSQYTWFNGRVGDKRIGSRLDRLLVDQNWAVLPLLTSCEHLSRAESDHAPILIEIKPKVTHISKKFCFPNFWTKHTDFMDIVRQSWQSIHHPNSLTRIGLRLAATRKALSFWSRSAFGDVFQVDKKAEDTVLKAKIEFDSDPTPSSRTFLNESKATLKQRSLIGEAFWRQKARVKWDLQGDRNTSYFHDCVSSRRKHLFIHQLTREDGSIVSDQADIHRKAEQFFEKLFS</sequence>
<dbReference type="AlphaFoldDB" id="A0AAX6HQT3"/>
<evidence type="ECO:0008006" key="4">
    <source>
        <dbReference type="Google" id="ProtNLM"/>
    </source>
</evidence>
<evidence type="ECO:0000313" key="3">
    <source>
        <dbReference type="Proteomes" id="UP001140949"/>
    </source>
</evidence>
<proteinExistence type="predicted"/>
<dbReference type="PANTHER" id="PTHR33710:SF71">
    <property type="entry name" value="ENDONUCLEASE_EXONUCLEASE_PHOSPHATASE DOMAIN-CONTAINING PROTEIN"/>
    <property type="match status" value="1"/>
</dbReference>
<dbReference type="Proteomes" id="UP001140949">
    <property type="component" value="Unassembled WGS sequence"/>
</dbReference>
<dbReference type="InterPro" id="IPR036691">
    <property type="entry name" value="Endo/exonu/phosph_ase_sf"/>
</dbReference>
<gene>
    <name evidence="1" type="ORF">M6B38_133605</name>
    <name evidence="2" type="ORF">M6B38_300700</name>
</gene>
<name>A0AAX6HQT3_IRIPA</name>
<keyword evidence="3" id="KW-1185">Reference proteome</keyword>
<dbReference type="EMBL" id="JANAVB010007397">
    <property type="protein sequence ID" value="KAJ6843192.1"/>
    <property type="molecule type" value="Genomic_DNA"/>
</dbReference>
<dbReference type="Gene3D" id="3.60.10.10">
    <property type="entry name" value="Endonuclease/exonuclease/phosphatase"/>
    <property type="match status" value="1"/>
</dbReference>
<dbReference type="SUPFAM" id="SSF56219">
    <property type="entry name" value="DNase I-like"/>
    <property type="match status" value="1"/>
</dbReference>
<reference evidence="2" key="2">
    <citation type="submission" date="2023-04" db="EMBL/GenBank/DDBJ databases">
        <authorList>
            <person name="Bruccoleri R.E."/>
            <person name="Oakeley E.J."/>
            <person name="Faust A.-M."/>
            <person name="Dessus-Babus S."/>
            <person name="Altorfer M."/>
            <person name="Burckhardt D."/>
            <person name="Oertli M."/>
            <person name="Naumann U."/>
            <person name="Petersen F."/>
            <person name="Wong J."/>
        </authorList>
    </citation>
    <scope>NUCLEOTIDE SEQUENCE</scope>
    <source>
        <strain evidence="2">GSM-AAB239-AS_SAM_17_03QT</strain>
        <tissue evidence="2">Leaf</tissue>
    </source>
</reference>
<dbReference type="EMBL" id="JANAVB010028692">
    <property type="protein sequence ID" value="KAJ6815657.1"/>
    <property type="molecule type" value="Genomic_DNA"/>
</dbReference>